<protein>
    <submittedName>
        <fullName evidence="2">Putative homing endonuclease</fullName>
    </submittedName>
</protein>
<evidence type="ECO:0000313" key="2">
    <source>
        <dbReference type="EMBL" id="QJA67110.1"/>
    </source>
</evidence>
<feature type="domain" description="DOD-type homing endonuclease" evidence="1">
    <location>
        <begin position="21"/>
        <end position="169"/>
    </location>
</feature>
<name>A0A6M3JB48_9ZZZZ</name>
<reference evidence="2" key="1">
    <citation type="submission" date="2020-03" db="EMBL/GenBank/DDBJ databases">
        <title>The deep terrestrial virosphere.</title>
        <authorList>
            <person name="Holmfeldt K."/>
            <person name="Nilsson E."/>
            <person name="Simone D."/>
            <person name="Lopez-Fernandez M."/>
            <person name="Wu X."/>
            <person name="de Brujin I."/>
            <person name="Lundin D."/>
            <person name="Andersson A."/>
            <person name="Bertilsson S."/>
            <person name="Dopson M."/>
        </authorList>
    </citation>
    <scope>NUCLEOTIDE SEQUENCE</scope>
    <source>
        <strain evidence="2">MM415B00296</strain>
    </source>
</reference>
<keyword evidence="2" id="KW-0255">Endonuclease</keyword>
<dbReference type="EMBL" id="MT141566">
    <property type="protein sequence ID" value="QJA67110.1"/>
    <property type="molecule type" value="Genomic_DNA"/>
</dbReference>
<organism evidence="2">
    <name type="scientific">viral metagenome</name>
    <dbReference type="NCBI Taxonomy" id="1070528"/>
    <lineage>
        <taxon>unclassified sequences</taxon>
        <taxon>metagenomes</taxon>
        <taxon>organismal metagenomes</taxon>
    </lineage>
</organism>
<dbReference type="PROSITE" id="PS50819">
    <property type="entry name" value="INTEIN_ENDONUCLEASE"/>
    <property type="match status" value="1"/>
</dbReference>
<gene>
    <name evidence="2" type="ORF">MM415B00296_0016</name>
</gene>
<sequence>MDNQQGNLHIMDKYFEVMGYSIGAMMGDGSVKMYTFRSQENSPMVTTTNTNIRCMDSECVQRVCSEINNLFQKDYKVTSYLNPNSTKIYQCAISDKVIYDFFHYFIREKLHIPDEAFRVSRSSKIDFIAGLFDTDGYVTSHSGYYRVGFASRHRTFVEDTVRLLSKLGVKVGKIHTQVSQYDTTMYIIKPNIRSFIEAGCYFFILRKADKLAKYEGSVNRPLCVRTFRDYNVGPKTLG</sequence>
<dbReference type="Gene3D" id="3.10.28.10">
    <property type="entry name" value="Homing endonucleases"/>
    <property type="match status" value="1"/>
</dbReference>
<dbReference type="GO" id="GO:0016539">
    <property type="term" value="P:intein-mediated protein splicing"/>
    <property type="evidence" value="ECO:0007669"/>
    <property type="project" value="InterPro"/>
</dbReference>
<dbReference type="InterPro" id="IPR004860">
    <property type="entry name" value="LAGLIDADG_dom"/>
</dbReference>
<evidence type="ECO:0000259" key="1">
    <source>
        <dbReference type="PROSITE" id="PS50819"/>
    </source>
</evidence>
<dbReference type="InterPro" id="IPR027434">
    <property type="entry name" value="Homing_endonucl"/>
</dbReference>
<dbReference type="InterPro" id="IPR006142">
    <property type="entry name" value="INTEIN"/>
</dbReference>
<proteinExistence type="predicted"/>
<keyword evidence="2" id="KW-0378">Hydrolase</keyword>
<dbReference type="PRINTS" id="PR00379">
    <property type="entry name" value="INTEIN"/>
</dbReference>
<dbReference type="SUPFAM" id="SSF55608">
    <property type="entry name" value="Homing endonucleases"/>
    <property type="match status" value="1"/>
</dbReference>
<accession>A0A6M3JB48</accession>
<dbReference type="AlphaFoldDB" id="A0A6M3JB48"/>
<keyword evidence="2" id="KW-0540">Nuclease</keyword>
<dbReference type="Pfam" id="PF14528">
    <property type="entry name" value="LAGLIDADG_3"/>
    <property type="match status" value="1"/>
</dbReference>
<dbReference type="GO" id="GO:0004519">
    <property type="term" value="F:endonuclease activity"/>
    <property type="evidence" value="ECO:0007669"/>
    <property type="project" value="UniProtKB-KW"/>
</dbReference>
<dbReference type="InterPro" id="IPR004042">
    <property type="entry name" value="Intein_endonuc_central"/>
</dbReference>